<dbReference type="Proteomes" id="UP000685013">
    <property type="component" value="Chromosome 5"/>
</dbReference>
<feature type="non-terminal residue" evidence="1">
    <location>
        <position position="1"/>
    </location>
</feature>
<reference evidence="1 2" key="1">
    <citation type="journal article" date="2021" name="Hortic Res">
        <title>The domestication of Cucurbita argyrosperma as revealed by the genome of its wild relative.</title>
        <authorList>
            <person name="Barrera-Redondo J."/>
            <person name="Sanchez-de la Vega G."/>
            <person name="Aguirre-Liguori J.A."/>
            <person name="Castellanos-Morales G."/>
            <person name="Gutierrez-Guerrero Y.T."/>
            <person name="Aguirre-Dugua X."/>
            <person name="Aguirre-Planter E."/>
            <person name="Tenaillon M.I."/>
            <person name="Lira-Saade R."/>
            <person name="Eguiarte L.E."/>
        </authorList>
    </citation>
    <scope>NUCLEOTIDE SEQUENCE [LARGE SCALE GENOMIC DNA]</scope>
    <source>
        <strain evidence="1">JBR-2021</strain>
    </source>
</reference>
<name>A0AAV6NM20_9ROSI</name>
<protein>
    <submittedName>
        <fullName evidence="1">Uncharacterized protein</fullName>
    </submittedName>
</protein>
<accession>A0AAV6NM20</accession>
<proteinExistence type="predicted"/>
<keyword evidence="2" id="KW-1185">Reference proteome</keyword>
<comment type="caution">
    <text evidence="1">The sequence shown here is derived from an EMBL/GenBank/DDBJ whole genome shotgun (WGS) entry which is preliminary data.</text>
</comment>
<dbReference type="AlphaFoldDB" id="A0AAV6NM20"/>
<evidence type="ECO:0000313" key="1">
    <source>
        <dbReference type="EMBL" id="KAG6599526.1"/>
    </source>
</evidence>
<sequence>MRRRNGLGLGLDSVVELETQRPRNSNSNRYVAGSSNLFDAHLRFLSLPAGVCAISSPITRNRWSLVYGETKDSRRPKARAAI</sequence>
<evidence type="ECO:0000313" key="2">
    <source>
        <dbReference type="Proteomes" id="UP000685013"/>
    </source>
</evidence>
<organism evidence="1 2">
    <name type="scientific">Cucurbita argyrosperma subsp. sororia</name>
    <dbReference type="NCBI Taxonomy" id="37648"/>
    <lineage>
        <taxon>Eukaryota</taxon>
        <taxon>Viridiplantae</taxon>
        <taxon>Streptophyta</taxon>
        <taxon>Embryophyta</taxon>
        <taxon>Tracheophyta</taxon>
        <taxon>Spermatophyta</taxon>
        <taxon>Magnoliopsida</taxon>
        <taxon>eudicotyledons</taxon>
        <taxon>Gunneridae</taxon>
        <taxon>Pentapetalae</taxon>
        <taxon>rosids</taxon>
        <taxon>fabids</taxon>
        <taxon>Cucurbitales</taxon>
        <taxon>Cucurbitaceae</taxon>
        <taxon>Cucurbiteae</taxon>
        <taxon>Cucurbita</taxon>
    </lineage>
</organism>
<dbReference type="EMBL" id="JAGKQH010000005">
    <property type="protein sequence ID" value="KAG6599526.1"/>
    <property type="molecule type" value="Genomic_DNA"/>
</dbReference>
<gene>
    <name evidence="1" type="ORF">SDJN03_09304</name>
</gene>